<accession>A0A2U1JI30</accession>
<comment type="caution">
    <text evidence="2">The sequence shown here is derived from an EMBL/GenBank/DDBJ whole genome shotgun (WGS) entry which is preliminary data.</text>
</comment>
<dbReference type="AlphaFoldDB" id="A0A2U1JI30"/>
<dbReference type="EMBL" id="QCZI01000011">
    <property type="protein sequence ID" value="PWA04791.1"/>
    <property type="molecule type" value="Genomic_DNA"/>
</dbReference>
<evidence type="ECO:0000256" key="1">
    <source>
        <dbReference type="SAM" id="SignalP"/>
    </source>
</evidence>
<evidence type="ECO:0000313" key="2">
    <source>
        <dbReference type="EMBL" id="PWA04791.1"/>
    </source>
</evidence>
<feature type="signal peptide" evidence="1">
    <location>
        <begin position="1"/>
        <end position="21"/>
    </location>
</feature>
<dbReference type="OrthoDB" id="1362256at2"/>
<name>A0A2U1JI30_9FLAO</name>
<sequence length="128" mass="14805">MGIVKTLITLFALFGIQISIAQSDDPYSGGVPLFDKVTNCNLRYSYFPNIEAYFDTQKSIYYYKENGEWKTEKEIPEGYRGYSIYNKISVYITDYEDDNVCQFLKSHKKLYPYSAKGRVKQVPTVSKG</sequence>
<proteinExistence type="predicted"/>
<protein>
    <submittedName>
        <fullName evidence="2">Uncharacterized protein</fullName>
    </submittedName>
</protein>
<evidence type="ECO:0000313" key="3">
    <source>
        <dbReference type="Proteomes" id="UP000245449"/>
    </source>
</evidence>
<gene>
    <name evidence="2" type="ORF">DB895_09915</name>
</gene>
<feature type="chain" id="PRO_5015488250" evidence="1">
    <location>
        <begin position="22"/>
        <end position="128"/>
    </location>
</feature>
<dbReference type="RefSeq" id="WP_116725207.1">
    <property type="nucleotide sequence ID" value="NZ_QCZI01000011.1"/>
</dbReference>
<reference evidence="2 3" key="1">
    <citation type="submission" date="2018-04" db="EMBL/GenBank/DDBJ databases">
        <title>Flavobacterium sp. nov., isolated from glacier ice.</title>
        <authorList>
            <person name="Liu Q."/>
            <person name="Xin Y.-H."/>
        </authorList>
    </citation>
    <scope>NUCLEOTIDE SEQUENCE [LARGE SCALE GENOMIC DNA]</scope>
    <source>
        <strain evidence="2 3">RB1R5</strain>
    </source>
</reference>
<organism evidence="2 3">
    <name type="scientific">Flavobacterium psychrotolerans</name>
    <dbReference type="NCBI Taxonomy" id="2169410"/>
    <lineage>
        <taxon>Bacteria</taxon>
        <taxon>Pseudomonadati</taxon>
        <taxon>Bacteroidota</taxon>
        <taxon>Flavobacteriia</taxon>
        <taxon>Flavobacteriales</taxon>
        <taxon>Flavobacteriaceae</taxon>
        <taxon>Flavobacterium</taxon>
    </lineage>
</organism>
<keyword evidence="1" id="KW-0732">Signal</keyword>
<keyword evidence="3" id="KW-1185">Reference proteome</keyword>
<dbReference type="Proteomes" id="UP000245449">
    <property type="component" value="Unassembled WGS sequence"/>
</dbReference>